<dbReference type="Pfam" id="PF00328">
    <property type="entry name" value="His_Phos_2"/>
    <property type="match status" value="2"/>
</dbReference>
<dbReference type="GO" id="GO:0030288">
    <property type="term" value="C:outer membrane-bounded periplasmic space"/>
    <property type="evidence" value="ECO:0007669"/>
    <property type="project" value="TreeGrafter"/>
</dbReference>
<feature type="compositionally biased region" description="Basic residues" evidence="3">
    <location>
        <begin position="22"/>
        <end position="36"/>
    </location>
</feature>
<reference evidence="4 5" key="1">
    <citation type="submission" date="2018-04" db="EMBL/GenBank/DDBJ databases">
        <title>Genomic Encyclopedia of Type Strains, Phase III (KMG-III): the genomes of soil and plant-associated and newly described type strains.</title>
        <authorList>
            <person name="Whitman W."/>
        </authorList>
    </citation>
    <scope>NUCLEOTIDE SEQUENCE [LARGE SCALE GENOMIC DNA]</scope>
    <source>
        <strain evidence="4 5">NW12</strain>
    </source>
</reference>
<feature type="region of interest" description="Disordered" evidence="3">
    <location>
        <begin position="1"/>
        <end position="70"/>
    </location>
</feature>
<evidence type="ECO:0000256" key="3">
    <source>
        <dbReference type="SAM" id="MobiDB-lite"/>
    </source>
</evidence>
<dbReference type="PANTHER" id="PTHR11567:SF110">
    <property type="entry name" value="2-PHOSPHOXYLOSE PHOSPHATASE 1"/>
    <property type="match status" value="1"/>
</dbReference>
<keyword evidence="5" id="KW-1185">Reference proteome</keyword>
<dbReference type="SUPFAM" id="SSF53254">
    <property type="entry name" value="Phosphoglycerate mutase-like"/>
    <property type="match status" value="1"/>
</dbReference>
<feature type="compositionally biased region" description="Low complexity" evidence="3">
    <location>
        <begin position="12"/>
        <end position="21"/>
    </location>
</feature>
<evidence type="ECO:0000313" key="5">
    <source>
        <dbReference type="Proteomes" id="UP000240996"/>
    </source>
</evidence>
<feature type="compositionally biased region" description="Basic and acidic residues" evidence="3">
    <location>
        <begin position="42"/>
        <end position="60"/>
    </location>
</feature>
<gene>
    <name evidence="4" type="ORF">C8J24_3191</name>
</gene>
<dbReference type="PANTHER" id="PTHR11567">
    <property type="entry name" value="ACID PHOSPHATASE-RELATED"/>
    <property type="match status" value="1"/>
</dbReference>
<dbReference type="InterPro" id="IPR050645">
    <property type="entry name" value="Histidine_acid_phosphatase"/>
</dbReference>
<accession>A0A2T4YNI9</accession>
<dbReference type="InterPro" id="IPR029033">
    <property type="entry name" value="His_PPase_superfam"/>
</dbReference>
<evidence type="ECO:0000313" key="4">
    <source>
        <dbReference type="EMBL" id="PTM44974.1"/>
    </source>
</evidence>
<dbReference type="GO" id="GO:0050308">
    <property type="term" value="F:sugar-phosphatase activity"/>
    <property type="evidence" value="ECO:0007669"/>
    <property type="project" value="TreeGrafter"/>
</dbReference>
<protein>
    <submittedName>
        <fullName evidence="4">4-phytase/acid phosphatase</fullName>
    </submittedName>
</protein>
<comment type="caution">
    <text evidence="4">The sequence shown here is derived from an EMBL/GenBank/DDBJ whole genome shotgun (WGS) entry which is preliminary data.</text>
</comment>
<dbReference type="Gene3D" id="3.40.50.1240">
    <property type="entry name" value="Phosphoglycerate mutase-like"/>
    <property type="match status" value="2"/>
</dbReference>
<evidence type="ECO:0000256" key="2">
    <source>
        <dbReference type="ARBA" id="ARBA00022801"/>
    </source>
</evidence>
<sequence>MGHGPGNRTVARTGGDAPPRAGRGRGTRGHGRRRNRCVPGRLCRDAVSDGDRRAATDRAARRLGPSPEELGRYSRRAWPRFKVPAGHLTANGATLVTMLGGWYAARYRQLGLLGASDCAVYYWANHTQRTEATATALAAGLTPGCAATIHQSAAAPDPLFEAPHTPLAPLDAPRMLAAISARVDGDLAAWDARQTPGRDRFEALMLQCRRIPCSTTERTRVQRRLGDTPIAMRIDAAGMPDLTSPSLQVAGIAESLVMAYADGLAFPGWSGIDAATIGKALAVHGAGIDLRTRTPEVGRQTSSYLAMRLLATLQRGAGATALADPIGDAEKIVVVSGHDGTVTMLAGLLGLDWTLRDYGAGEAAPGGGLVFELWRRGATGKSVVRVRYVAQGLDQMRYRIPLSAQTPPEIVAIPVPGCGDPCPLPRFTRYVLDQVSPPPQG</sequence>
<organism evidence="4 5">
    <name type="scientific">Sphingomonas aerolata</name>
    <dbReference type="NCBI Taxonomy" id="185951"/>
    <lineage>
        <taxon>Bacteria</taxon>
        <taxon>Pseudomonadati</taxon>
        <taxon>Pseudomonadota</taxon>
        <taxon>Alphaproteobacteria</taxon>
        <taxon>Sphingomonadales</taxon>
        <taxon>Sphingomonadaceae</taxon>
        <taxon>Sphingomonas</taxon>
    </lineage>
</organism>
<dbReference type="EMBL" id="PZZN01000003">
    <property type="protein sequence ID" value="PTM44974.1"/>
    <property type="molecule type" value="Genomic_DNA"/>
</dbReference>
<dbReference type="AlphaFoldDB" id="A0A2T4YNI9"/>
<proteinExistence type="inferred from homology"/>
<dbReference type="InterPro" id="IPR000560">
    <property type="entry name" value="His_Pase_clade-2"/>
</dbReference>
<comment type="similarity">
    <text evidence="1">Belongs to the histidine acid phosphatase family.</text>
</comment>
<dbReference type="Proteomes" id="UP000240996">
    <property type="component" value="Unassembled WGS sequence"/>
</dbReference>
<keyword evidence="2" id="KW-0378">Hydrolase</keyword>
<evidence type="ECO:0000256" key="1">
    <source>
        <dbReference type="ARBA" id="ARBA00005375"/>
    </source>
</evidence>
<name>A0A2T4YNI9_9SPHN</name>